<dbReference type="AlphaFoldDB" id="A0A977PVM3"/>
<reference evidence="2" key="1">
    <citation type="submission" date="2021-04" db="EMBL/GenBank/DDBJ databases">
        <title>Genome sequence of Woronichinia naegeliana from Washington state freshwater lake bloom.</title>
        <authorList>
            <person name="Dreher T.W."/>
        </authorList>
    </citation>
    <scope>NUCLEOTIDE SEQUENCE</scope>
    <source>
        <strain evidence="2">WA131</strain>
    </source>
</reference>
<sequence>MARLYADEQFPRAVSQLLRNMGHDVLTVQEAGKVRAIAINQIVTLKIIHWS</sequence>
<evidence type="ECO:0000313" key="2">
    <source>
        <dbReference type="EMBL" id="UXE60612.1"/>
    </source>
</evidence>
<dbReference type="Proteomes" id="UP001065613">
    <property type="component" value="Chromosome"/>
</dbReference>
<protein>
    <submittedName>
        <fullName evidence="2">DUF5615 family PIN-like protein</fullName>
    </submittedName>
</protein>
<dbReference type="EMBL" id="CP073041">
    <property type="protein sequence ID" value="UXE60612.1"/>
    <property type="molecule type" value="Genomic_DNA"/>
</dbReference>
<evidence type="ECO:0000259" key="1">
    <source>
        <dbReference type="Pfam" id="PF18480"/>
    </source>
</evidence>
<dbReference type="Pfam" id="PF18480">
    <property type="entry name" value="DUF5615"/>
    <property type="match status" value="1"/>
</dbReference>
<proteinExistence type="predicted"/>
<feature type="domain" description="DUF5615" evidence="1">
    <location>
        <begin position="3"/>
        <end position="35"/>
    </location>
</feature>
<gene>
    <name evidence="2" type="ORF">KA717_34705</name>
</gene>
<accession>A0A977PVM3</accession>
<dbReference type="InterPro" id="IPR041049">
    <property type="entry name" value="DUF5615"/>
</dbReference>
<name>A0A977PVM3_9CYAN</name>
<dbReference type="KEGG" id="wna:KA717_34705"/>
<organism evidence="2">
    <name type="scientific">Woronichinia naegeliana WA131</name>
    <dbReference type="NCBI Taxonomy" id="2824559"/>
    <lineage>
        <taxon>Bacteria</taxon>
        <taxon>Bacillati</taxon>
        <taxon>Cyanobacteriota</taxon>
        <taxon>Cyanophyceae</taxon>
        <taxon>Synechococcales</taxon>
        <taxon>Coelosphaeriaceae</taxon>
        <taxon>Woronichinia</taxon>
    </lineage>
</organism>